<keyword evidence="3" id="KW-1185">Reference proteome</keyword>
<comment type="caution">
    <text evidence="2">The sequence shown here is derived from an EMBL/GenBank/DDBJ whole genome shotgun (WGS) entry which is preliminary data.</text>
</comment>
<dbReference type="SUPFAM" id="SSF53474">
    <property type="entry name" value="alpha/beta-Hydrolases"/>
    <property type="match status" value="1"/>
</dbReference>
<dbReference type="Pfam" id="PF12146">
    <property type="entry name" value="Hydrolase_4"/>
    <property type="match status" value="2"/>
</dbReference>
<dbReference type="Gene3D" id="3.40.50.1820">
    <property type="entry name" value="alpha/beta hydrolase"/>
    <property type="match status" value="1"/>
</dbReference>
<reference evidence="2 3" key="1">
    <citation type="submission" date="2020-03" db="EMBL/GenBank/DDBJ databases">
        <title>Dissostichus mawsoni Genome sequencing and assembly.</title>
        <authorList>
            <person name="Park H."/>
        </authorList>
    </citation>
    <scope>NUCLEOTIDE SEQUENCE [LARGE SCALE GENOMIC DNA]</scope>
    <source>
        <strain evidence="2">DM0001</strain>
        <tissue evidence="2">Muscle</tissue>
    </source>
</reference>
<dbReference type="EMBL" id="JAAKFY010000002">
    <property type="protein sequence ID" value="KAF3860189.1"/>
    <property type="molecule type" value="Genomic_DNA"/>
</dbReference>
<dbReference type="OrthoDB" id="2498029at2759"/>
<dbReference type="FunFam" id="3.40.50.1820:FF:000117">
    <property type="entry name" value="Monoglyceride lipase, putative"/>
    <property type="match status" value="1"/>
</dbReference>
<evidence type="ECO:0000313" key="3">
    <source>
        <dbReference type="Proteomes" id="UP000518266"/>
    </source>
</evidence>
<accession>A0A7J5ZGT0</accession>
<feature type="domain" description="Serine aminopeptidase S33" evidence="1">
    <location>
        <begin position="78"/>
        <end position="132"/>
    </location>
</feature>
<dbReference type="PANTHER" id="PTHR11614">
    <property type="entry name" value="PHOSPHOLIPASE-RELATED"/>
    <property type="match status" value="1"/>
</dbReference>
<organism evidence="2 3">
    <name type="scientific">Dissostichus mawsoni</name>
    <name type="common">Antarctic cod</name>
    <dbReference type="NCBI Taxonomy" id="36200"/>
    <lineage>
        <taxon>Eukaryota</taxon>
        <taxon>Metazoa</taxon>
        <taxon>Chordata</taxon>
        <taxon>Craniata</taxon>
        <taxon>Vertebrata</taxon>
        <taxon>Euteleostomi</taxon>
        <taxon>Actinopterygii</taxon>
        <taxon>Neopterygii</taxon>
        <taxon>Teleostei</taxon>
        <taxon>Neoteleostei</taxon>
        <taxon>Acanthomorphata</taxon>
        <taxon>Eupercaria</taxon>
        <taxon>Perciformes</taxon>
        <taxon>Notothenioidei</taxon>
        <taxon>Nototheniidae</taxon>
        <taxon>Dissostichus</taxon>
    </lineage>
</organism>
<feature type="domain" description="Serine aminopeptidase S33" evidence="1">
    <location>
        <begin position="170"/>
        <end position="323"/>
    </location>
</feature>
<proteinExistence type="predicted"/>
<evidence type="ECO:0000259" key="1">
    <source>
        <dbReference type="Pfam" id="PF12146"/>
    </source>
</evidence>
<evidence type="ECO:0000313" key="2">
    <source>
        <dbReference type="EMBL" id="KAF3860189.1"/>
    </source>
</evidence>
<dbReference type="AlphaFoldDB" id="A0A7J5ZGT0"/>
<name>A0A7J5ZGT0_DISMA</name>
<dbReference type="InterPro" id="IPR029058">
    <property type="entry name" value="AB_hydrolase_fold"/>
</dbReference>
<sequence>MNAATTASCLLVAGVGYYLYGSDVLMSLLRVFSADSSMPEPGAAPRRSPQGVPYSDLQHLVNADGLHLFCRYWEPAGPPRALVYIAHGAGEHCGPYDEIAQRLKELSMLAFAHDHVGHGQSEGERMNVKDFQVWPCAAVRCSHTVHAVPWGPGFTFTSLSQSVEQLPQKSGGGAISILMACERPSEFSGVVLIAPMVQMNPDSATPFKVFMAKVLNHMLPSLTLGTIDSKWVSRDMKQVEAYDADELNFHGGMRVSFAMQLMGAAARIEREIPSISWPFLLLHGDSDKLCDIRGSKLMHENAASSDKKFKVFEGAYHALHHDLPEVSESTLKEVTGWITDRIPAVTSP</sequence>
<dbReference type="InterPro" id="IPR051044">
    <property type="entry name" value="MAG_DAG_Lipase"/>
</dbReference>
<gene>
    <name evidence="2" type="ORF">F7725_000444</name>
</gene>
<protein>
    <recommendedName>
        <fullName evidence="1">Serine aminopeptidase S33 domain-containing protein</fullName>
    </recommendedName>
</protein>
<dbReference type="Proteomes" id="UP000518266">
    <property type="component" value="Unassembled WGS sequence"/>
</dbReference>
<dbReference type="InterPro" id="IPR022742">
    <property type="entry name" value="Hydrolase_4"/>
</dbReference>